<dbReference type="PANTHER" id="PTHR13803">
    <property type="entry name" value="SEC24-RELATED PROTEIN"/>
    <property type="match status" value="1"/>
</dbReference>
<evidence type="ECO:0000313" key="4">
    <source>
        <dbReference type="Proteomes" id="UP000315295"/>
    </source>
</evidence>
<dbReference type="InterPro" id="IPR050550">
    <property type="entry name" value="SEC23_SEC24_subfamily"/>
</dbReference>
<dbReference type="AlphaFoldDB" id="A0A540NAW6"/>
<sequence length="125" mass="14215">MMVVSDLDDVFVPLTDDFLVNLFESRSVVESTFQDNMNVESAFGPALKASLMLMEYDLRIYGSDKEHPLRLPEDPFYKQMAAEFTKFQIGVDMHAFSDKYTYIASIVVALVGKYALTIVFSNLLH</sequence>
<dbReference type="Proteomes" id="UP000315295">
    <property type="component" value="Unassembled WGS sequence"/>
</dbReference>
<gene>
    <name evidence="3" type="ORF">C1H46_006158</name>
</gene>
<dbReference type="EMBL" id="VIEB01000074">
    <property type="protein sequence ID" value="TQE08191.1"/>
    <property type="molecule type" value="Genomic_DNA"/>
</dbReference>
<dbReference type="GO" id="GO:0070971">
    <property type="term" value="C:endoplasmic reticulum exit site"/>
    <property type="evidence" value="ECO:0007669"/>
    <property type="project" value="TreeGrafter"/>
</dbReference>
<keyword evidence="1" id="KW-0472">Membrane</keyword>
<dbReference type="InterPro" id="IPR036465">
    <property type="entry name" value="vWFA_dom_sf"/>
</dbReference>
<dbReference type="GO" id="GO:0008270">
    <property type="term" value="F:zinc ion binding"/>
    <property type="evidence" value="ECO:0007669"/>
    <property type="project" value="TreeGrafter"/>
</dbReference>
<dbReference type="InterPro" id="IPR006896">
    <property type="entry name" value="Sec23/24_trunk_dom"/>
</dbReference>
<evidence type="ECO:0000259" key="2">
    <source>
        <dbReference type="Pfam" id="PF04811"/>
    </source>
</evidence>
<keyword evidence="1" id="KW-1133">Transmembrane helix</keyword>
<dbReference type="PANTHER" id="PTHR13803:SF39">
    <property type="entry name" value="SECRETORY 24AB, ISOFORM A"/>
    <property type="match status" value="1"/>
</dbReference>
<keyword evidence="4" id="KW-1185">Reference proteome</keyword>
<dbReference type="STRING" id="106549.A0A540NAW6"/>
<evidence type="ECO:0000256" key="1">
    <source>
        <dbReference type="SAM" id="Phobius"/>
    </source>
</evidence>
<organism evidence="3 4">
    <name type="scientific">Malus baccata</name>
    <name type="common">Siberian crab apple</name>
    <name type="synonym">Pyrus baccata</name>
    <dbReference type="NCBI Taxonomy" id="106549"/>
    <lineage>
        <taxon>Eukaryota</taxon>
        <taxon>Viridiplantae</taxon>
        <taxon>Streptophyta</taxon>
        <taxon>Embryophyta</taxon>
        <taxon>Tracheophyta</taxon>
        <taxon>Spermatophyta</taxon>
        <taxon>Magnoliopsida</taxon>
        <taxon>eudicotyledons</taxon>
        <taxon>Gunneridae</taxon>
        <taxon>Pentapetalae</taxon>
        <taxon>rosids</taxon>
        <taxon>fabids</taxon>
        <taxon>Rosales</taxon>
        <taxon>Rosaceae</taxon>
        <taxon>Amygdaloideae</taxon>
        <taxon>Maleae</taxon>
        <taxon>Malus</taxon>
    </lineage>
</organism>
<dbReference type="GO" id="GO:0030127">
    <property type="term" value="C:COPII vesicle coat"/>
    <property type="evidence" value="ECO:0007669"/>
    <property type="project" value="InterPro"/>
</dbReference>
<name>A0A540NAW6_MALBA</name>
<dbReference type="Gene3D" id="3.40.50.410">
    <property type="entry name" value="von Willebrand factor, type A domain"/>
    <property type="match status" value="2"/>
</dbReference>
<proteinExistence type="predicted"/>
<protein>
    <recommendedName>
        <fullName evidence="2">Sec23/Sec24 trunk domain-containing protein</fullName>
    </recommendedName>
</protein>
<dbReference type="GO" id="GO:0000149">
    <property type="term" value="F:SNARE binding"/>
    <property type="evidence" value="ECO:0007669"/>
    <property type="project" value="TreeGrafter"/>
</dbReference>
<reference evidence="3 4" key="1">
    <citation type="journal article" date="2019" name="G3 (Bethesda)">
        <title>Sequencing of a Wild Apple (Malus baccata) Genome Unravels the Differences Between Cultivated and Wild Apple Species Regarding Disease Resistance and Cold Tolerance.</title>
        <authorList>
            <person name="Chen X."/>
        </authorList>
    </citation>
    <scope>NUCLEOTIDE SEQUENCE [LARGE SCALE GENOMIC DNA]</scope>
    <source>
        <strain evidence="4">cv. Shandingzi</strain>
        <tissue evidence="3">Leaves</tissue>
    </source>
</reference>
<feature type="domain" description="Sec23/Sec24 trunk" evidence="2">
    <location>
        <begin position="1"/>
        <end position="55"/>
    </location>
</feature>
<dbReference type="GO" id="GO:0006886">
    <property type="term" value="P:intracellular protein transport"/>
    <property type="evidence" value="ECO:0007669"/>
    <property type="project" value="InterPro"/>
</dbReference>
<dbReference type="Pfam" id="PF04811">
    <property type="entry name" value="Sec23_trunk"/>
    <property type="match status" value="2"/>
</dbReference>
<keyword evidence="1" id="KW-0812">Transmembrane</keyword>
<evidence type="ECO:0000313" key="3">
    <source>
        <dbReference type="EMBL" id="TQE08191.1"/>
    </source>
</evidence>
<dbReference type="GO" id="GO:0090110">
    <property type="term" value="P:COPII-coated vesicle cargo loading"/>
    <property type="evidence" value="ECO:0007669"/>
    <property type="project" value="TreeGrafter"/>
</dbReference>
<feature type="transmembrane region" description="Helical" evidence="1">
    <location>
        <begin position="102"/>
        <end position="124"/>
    </location>
</feature>
<comment type="caution">
    <text evidence="3">The sequence shown here is derived from an EMBL/GenBank/DDBJ whole genome shotgun (WGS) entry which is preliminary data.</text>
</comment>
<dbReference type="SUPFAM" id="SSF53300">
    <property type="entry name" value="vWA-like"/>
    <property type="match status" value="1"/>
</dbReference>
<feature type="domain" description="Sec23/Sec24 trunk" evidence="2">
    <location>
        <begin position="59"/>
        <end position="107"/>
    </location>
</feature>
<accession>A0A540NAW6</accession>